<proteinExistence type="predicted"/>
<keyword evidence="2" id="KW-0436">Ligase</keyword>
<organism evidence="9">
    <name type="scientific">mine drainage metagenome</name>
    <dbReference type="NCBI Taxonomy" id="410659"/>
    <lineage>
        <taxon>unclassified sequences</taxon>
        <taxon>metagenomes</taxon>
        <taxon>ecological metagenomes</taxon>
    </lineage>
</organism>
<feature type="non-terminal residue" evidence="9">
    <location>
        <position position="1"/>
    </location>
</feature>
<dbReference type="GO" id="GO:0005524">
    <property type="term" value="F:ATP binding"/>
    <property type="evidence" value="ECO:0007669"/>
    <property type="project" value="UniProtKB-KW"/>
</dbReference>
<protein>
    <recommendedName>
        <fullName evidence="1">valine--tRNA ligase</fullName>
        <ecNumber evidence="1">6.1.1.9</ecNumber>
    </recommendedName>
    <alternativeName>
        <fullName evidence="7">Valyl-tRNA synthetase</fullName>
    </alternativeName>
</protein>
<evidence type="ECO:0000256" key="7">
    <source>
        <dbReference type="ARBA" id="ARBA00029936"/>
    </source>
</evidence>
<dbReference type="AlphaFoldDB" id="T1AUF8"/>
<keyword evidence="6 9" id="KW-0030">Aminoacyl-tRNA synthetase</keyword>
<reference evidence="9" key="2">
    <citation type="journal article" date="2014" name="ISME J.">
        <title>Microbial stratification in low pH oxic and suboxic macroscopic growths along an acid mine drainage.</title>
        <authorList>
            <person name="Mendez-Garcia C."/>
            <person name="Mesa V."/>
            <person name="Sprenger R.R."/>
            <person name="Richter M."/>
            <person name="Diez M.S."/>
            <person name="Solano J."/>
            <person name="Bargiela R."/>
            <person name="Golyshina O.V."/>
            <person name="Manteca A."/>
            <person name="Ramos J.L."/>
            <person name="Gallego J.R."/>
            <person name="Llorente I."/>
            <person name="Martins Dos Santos V.A."/>
            <person name="Jensen O.N."/>
            <person name="Pelaez A.I."/>
            <person name="Sanchez J."/>
            <person name="Ferrer M."/>
        </authorList>
    </citation>
    <scope>NUCLEOTIDE SEQUENCE</scope>
</reference>
<evidence type="ECO:0000313" key="9">
    <source>
        <dbReference type="EMBL" id="EQD64266.1"/>
    </source>
</evidence>
<keyword evidence="5" id="KW-0648">Protein biosynthesis</keyword>
<name>T1AUF8_9ZZZZ</name>
<keyword evidence="4" id="KW-0067">ATP-binding</keyword>
<evidence type="ECO:0000256" key="1">
    <source>
        <dbReference type="ARBA" id="ARBA00013169"/>
    </source>
</evidence>
<evidence type="ECO:0000256" key="2">
    <source>
        <dbReference type="ARBA" id="ARBA00022598"/>
    </source>
</evidence>
<gene>
    <name evidence="9" type="ORF">B2A_02092</name>
</gene>
<dbReference type="Pfam" id="PF00133">
    <property type="entry name" value="tRNA-synt_1"/>
    <property type="match status" value="1"/>
</dbReference>
<dbReference type="GO" id="GO:0004832">
    <property type="term" value="F:valine-tRNA ligase activity"/>
    <property type="evidence" value="ECO:0007669"/>
    <property type="project" value="UniProtKB-EC"/>
</dbReference>
<sequence length="95" mass="10942">GHQIPAWYTPSGDIFIGESLEEAIDFEIGRLQQEIERLKAGAAIDKARVAAYEDKIRKLEFHKQHPKTLKRDEDVLDTWFSAALWPFSTMGWPKT</sequence>
<evidence type="ECO:0000256" key="4">
    <source>
        <dbReference type="ARBA" id="ARBA00022840"/>
    </source>
</evidence>
<feature type="domain" description="Aminoacyl-tRNA synthetase class Ia" evidence="8">
    <location>
        <begin position="1"/>
        <end position="94"/>
    </location>
</feature>
<dbReference type="InterPro" id="IPR002300">
    <property type="entry name" value="aa-tRNA-synth_Ia"/>
</dbReference>
<reference evidence="9" key="1">
    <citation type="submission" date="2013-08" db="EMBL/GenBank/DDBJ databases">
        <authorList>
            <person name="Mendez C."/>
            <person name="Richter M."/>
            <person name="Ferrer M."/>
            <person name="Sanchez J."/>
        </authorList>
    </citation>
    <scope>NUCLEOTIDE SEQUENCE</scope>
</reference>
<evidence type="ECO:0000256" key="3">
    <source>
        <dbReference type="ARBA" id="ARBA00022741"/>
    </source>
</evidence>
<accession>T1AUF8</accession>
<dbReference type="SUPFAM" id="SSF52374">
    <property type="entry name" value="Nucleotidylyl transferase"/>
    <property type="match status" value="1"/>
</dbReference>
<dbReference type="InterPro" id="IPR002303">
    <property type="entry name" value="Valyl-tRNA_ligase"/>
</dbReference>
<dbReference type="PANTHER" id="PTHR11946:SF93">
    <property type="entry name" value="VALINE--TRNA LIGASE, CHLOROPLASTIC_MITOCHONDRIAL 2"/>
    <property type="match status" value="1"/>
</dbReference>
<keyword evidence="3" id="KW-0547">Nucleotide-binding</keyword>
<dbReference type="EMBL" id="AUZZ01001471">
    <property type="protein sequence ID" value="EQD64266.1"/>
    <property type="molecule type" value="Genomic_DNA"/>
</dbReference>
<comment type="caution">
    <text evidence="9">The sequence shown here is derived from an EMBL/GenBank/DDBJ whole genome shotgun (WGS) entry which is preliminary data.</text>
</comment>
<dbReference type="EC" id="6.1.1.9" evidence="1"/>
<dbReference type="PANTHER" id="PTHR11946">
    <property type="entry name" value="VALYL-TRNA SYNTHETASES"/>
    <property type="match status" value="1"/>
</dbReference>
<dbReference type="Gene3D" id="3.40.50.620">
    <property type="entry name" value="HUPs"/>
    <property type="match status" value="1"/>
</dbReference>
<evidence type="ECO:0000259" key="8">
    <source>
        <dbReference type="Pfam" id="PF00133"/>
    </source>
</evidence>
<feature type="non-terminal residue" evidence="9">
    <location>
        <position position="95"/>
    </location>
</feature>
<dbReference type="GO" id="GO:0006438">
    <property type="term" value="P:valyl-tRNA aminoacylation"/>
    <property type="evidence" value="ECO:0007669"/>
    <property type="project" value="InterPro"/>
</dbReference>
<evidence type="ECO:0000256" key="6">
    <source>
        <dbReference type="ARBA" id="ARBA00023146"/>
    </source>
</evidence>
<dbReference type="GO" id="GO:0005829">
    <property type="term" value="C:cytosol"/>
    <property type="evidence" value="ECO:0007669"/>
    <property type="project" value="TreeGrafter"/>
</dbReference>
<dbReference type="InterPro" id="IPR014729">
    <property type="entry name" value="Rossmann-like_a/b/a_fold"/>
</dbReference>
<evidence type="ECO:0000256" key="5">
    <source>
        <dbReference type="ARBA" id="ARBA00022917"/>
    </source>
</evidence>